<dbReference type="RefSeq" id="WP_196992629.1">
    <property type="nucleotide sequence ID" value="NZ_JADWYR010000003.1"/>
</dbReference>
<keyword evidence="3" id="KW-1185">Reference proteome</keyword>
<dbReference type="EMBL" id="JADWYR010000003">
    <property type="protein sequence ID" value="MBG9378530.1"/>
    <property type="molecule type" value="Genomic_DNA"/>
</dbReference>
<accession>A0A931MDA8</accession>
<keyword evidence="1" id="KW-0472">Membrane</keyword>
<dbReference type="AlphaFoldDB" id="A0A931MDA8"/>
<protein>
    <submittedName>
        <fullName evidence="2">Uncharacterized protein</fullName>
    </submittedName>
</protein>
<feature type="transmembrane region" description="Helical" evidence="1">
    <location>
        <begin position="34"/>
        <end position="53"/>
    </location>
</feature>
<feature type="transmembrane region" description="Helical" evidence="1">
    <location>
        <begin position="212"/>
        <end position="237"/>
    </location>
</feature>
<sequence length="243" mass="28278">MIKTKKDALVEIFDNYNKELIDQGFKISEIFDRVIVWLVGLSTGTIVLIVSSLEKLSFFSKTSVNTILFFLVSSVISGVLGRVFFAVGVYIGYFLSAQFSIRLKMNELQHDPRMLDESDTSEDVYEYFREDFKIEIPSLLEYRNNMPETDWHLAHKHARDLYQSFAEGSRLSILDSLKVINQITTESFGYRDGYFEKYNNPSNRRKGVAHRFFSYSSYLLYILSALSFGIAFLYFYLQYVNSN</sequence>
<organism evidence="2 3">
    <name type="scientific">Panacibacter microcysteis</name>
    <dbReference type="NCBI Taxonomy" id="2793269"/>
    <lineage>
        <taxon>Bacteria</taxon>
        <taxon>Pseudomonadati</taxon>
        <taxon>Bacteroidota</taxon>
        <taxon>Chitinophagia</taxon>
        <taxon>Chitinophagales</taxon>
        <taxon>Chitinophagaceae</taxon>
        <taxon>Panacibacter</taxon>
    </lineage>
</organism>
<evidence type="ECO:0000256" key="1">
    <source>
        <dbReference type="SAM" id="Phobius"/>
    </source>
</evidence>
<evidence type="ECO:0000313" key="3">
    <source>
        <dbReference type="Proteomes" id="UP000628448"/>
    </source>
</evidence>
<dbReference type="Proteomes" id="UP000628448">
    <property type="component" value="Unassembled WGS sequence"/>
</dbReference>
<gene>
    <name evidence="2" type="ORF">I5907_20005</name>
</gene>
<evidence type="ECO:0000313" key="2">
    <source>
        <dbReference type="EMBL" id="MBG9378530.1"/>
    </source>
</evidence>
<keyword evidence="1" id="KW-0812">Transmembrane</keyword>
<comment type="caution">
    <text evidence="2">The sequence shown here is derived from an EMBL/GenBank/DDBJ whole genome shotgun (WGS) entry which is preliminary data.</text>
</comment>
<keyword evidence="1" id="KW-1133">Transmembrane helix</keyword>
<feature type="transmembrane region" description="Helical" evidence="1">
    <location>
        <begin position="68"/>
        <end position="95"/>
    </location>
</feature>
<name>A0A931MDA8_9BACT</name>
<proteinExistence type="predicted"/>
<reference evidence="2" key="1">
    <citation type="submission" date="2020-11" db="EMBL/GenBank/DDBJ databases">
        <title>Bacterial whole genome sequence for Panacibacter sp. DH6.</title>
        <authorList>
            <person name="Le V."/>
            <person name="Ko S."/>
            <person name="Ahn C.-Y."/>
            <person name="Oh H.-M."/>
        </authorList>
    </citation>
    <scope>NUCLEOTIDE SEQUENCE</scope>
    <source>
        <strain evidence="2">DH6</strain>
    </source>
</reference>